<reference evidence="20" key="2">
    <citation type="submission" date="2021-01" db="UniProtKB">
        <authorList>
            <consortium name="EnsemblMetazoa"/>
        </authorList>
    </citation>
    <scope>IDENTIFICATION</scope>
</reference>
<evidence type="ECO:0000256" key="13">
    <source>
        <dbReference type="ARBA" id="ARBA00023264"/>
    </source>
</evidence>
<name>A0A7M7NYD7_STRPU</name>
<dbReference type="PANTHER" id="PTHR13906:SF14">
    <property type="entry name" value="LYSOPHOSPHOLIPID ACYLTRANSFERASE 5"/>
    <property type="match status" value="1"/>
</dbReference>
<evidence type="ECO:0000256" key="12">
    <source>
        <dbReference type="ARBA" id="ARBA00023209"/>
    </source>
</evidence>
<dbReference type="GO" id="GO:0071617">
    <property type="term" value="F:lysophospholipid acyltransferase activity"/>
    <property type="evidence" value="ECO:0000318"/>
    <property type="project" value="GO_Central"/>
</dbReference>
<feature type="transmembrane region" description="Helical" evidence="19">
    <location>
        <begin position="176"/>
        <end position="198"/>
    </location>
</feature>
<dbReference type="EC" id="2.3.1.23" evidence="16"/>
<evidence type="ECO:0000256" key="16">
    <source>
        <dbReference type="ARBA" id="ARBA00026120"/>
    </source>
</evidence>
<dbReference type="GO" id="GO:0006656">
    <property type="term" value="P:phosphatidylcholine biosynthetic process"/>
    <property type="evidence" value="ECO:0000318"/>
    <property type="project" value="GO_Central"/>
</dbReference>
<evidence type="ECO:0000256" key="6">
    <source>
        <dbReference type="ARBA" id="ARBA00022679"/>
    </source>
</evidence>
<evidence type="ECO:0000256" key="18">
    <source>
        <dbReference type="ARBA" id="ARBA00039721"/>
    </source>
</evidence>
<evidence type="ECO:0000256" key="19">
    <source>
        <dbReference type="SAM" id="Phobius"/>
    </source>
</evidence>
<keyword evidence="12" id="KW-0594">Phospholipid biosynthesis</keyword>
<dbReference type="SUPFAM" id="SSF81665">
    <property type="entry name" value="Calcium ATPase, transmembrane domain M"/>
    <property type="match status" value="1"/>
</dbReference>
<feature type="transmembrane region" description="Helical" evidence="19">
    <location>
        <begin position="90"/>
        <end position="116"/>
    </location>
</feature>
<evidence type="ECO:0000256" key="5">
    <source>
        <dbReference type="ARBA" id="ARBA00022516"/>
    </source>
</evidence>
<evidence type="ECO:0000256" key="15">
    <source>
        <dbReference type="ARBA" id="ARBA00025707"/>
    </source>
</evidence>
<evidence type="ECO:0000256" key="8">
    <source>
        <dbReference type="ARBA" id="ARBA00022824"/>
    </source>
</evidence>
<dbReference type="InterPro" id="IPR023298">
    <property type="entry name" value="ATPase_P-typ_TM_dom_sf"/>
</dbReference>
<evidence type="ECO:0000313" key="21">
    <source>
        <dbReference type="Proteomes" id="UP000007110"/>
    </source>
</evidence>
<sequence>MEEEGISSDLGFVHQTIHVSAQLLGFSDSTLRFFISVLIGYLLAFIPRNLLHHAPSNIQHLFFIALGLGLSYFNFGMQTLHFVITVLFNYLLLAVAGGSVTSVVLSFLWNMIYFLIGTVSISDGTHDVLWDTPHCIMVLKVIGVALDLYDGQKSKDKLSAEQQQHYLTRAPSLLEMGGFCLFFGGFLAGPQFSMRLYLDYTNNRLIPEWEQKHPSNARYSINRFCFGVIYVCVGVGLNLIMPDAHFMTEEFTRKNLLHKLFTVYLWGTSYRARYGGVFLLAEGASIMTGIAYSGLDTEGKAEWKGSANMNVYGLETAGTFRGLVSNYNTNTSKWAGRCVYKRLKFLGNRQLSQFVTLMFLALWHGVYIGYFHCFLFQLFTLTFDEQWLKVWRKLGFGSLMSNPVIAFLLTAICNVFVMTSFSYALISFQLSKWGLFTQVYASMYYIGHVWFIGWMLLFPLVLQPMLHSNKPKATGDSKAQ</sequence>
<keyword evidence="8" id="KW-0256">Endoplasmic reticulum</keyword>
<dbReference type="AlphaFoldDB" id="A0A7M7NYD7"/>
<feature type="transmembrane region" description="Helical" evidence="19">
    <location>
        <begin position="404"/>
        <end position="430"/>
    </location>
</feature>
<comment type="subcellular location">
    <subcellularLocation>
        <location evidence="2">Endoplasmic reticulum</location>
    </subcellularLocation>
    <subcellularLocation>
        <location evidence="1">Membrane</location>
        <topology evidence="1">Multi-pass membrane protein</topology>
    </subcellularLocation>
</comment>
<feature type="transmembrane region" description="Helical" evidence="19">
    <location>
        <begin position="442"/>
        <end position="462"/>
    </location>
</feature>
<dbReference type="EC" id="2.3.1.n6" evidence="17"/>
<comment type="pathway">
    <text evidence="15">Phospholipid metabolism.</text>
</comment>
<dbReference type="Proteomes" id="UP000007110">
    <property type="component" value="Unassembled WGS sequence"/>
</dbReference>
<dbReference type="GO" id="GO:0005783">
    <property type="term" value="C:endoplasmic reticulum"/>
    <property type="evidence" value="ECO:0007669"/>
    <property type="project" value="UniProtKB-SubCell"/>
</dbReference>
<dbReference type="GO" id="GO:0016020">
    <property type="term" value="C:membrane"/>
    <property type="evidence" value="ECO:0000318"/>
    <property type="project" value="GO_Central"/>
</dbReference>
<organism evidence="20 21">
    <name type="scientific">Strongylocentrotus purpuratus</name>
    <name type="common">Purple sea urchin</name>
    <dbReference type="NCBI Taxonomy" id="7668"/>
    <lineage>
        <taxon>Eukaryota</taxon>
        <taxon>Metazoa</taxon>
        <taxon>Echinodermata</taxon>
        <taxon>Eleutherozoa</taxon>
        <taxon>Echinozoa</taxon>
        <taxon>Echinoidea</taxon>
        <taxon>Euechinoidea</taxon>
        <taxon>Echinacea</taxon>
        <taxon>Camarodonta</taxon>
        <taxon>Echinidea</taxon>
        <taxon>Strongylocentrotidae</taxon>
        <taxon>Strongylocentrotus</taxon>
    </lineage>
</organism>
<evidence type="ECO:0000256" key="10">
    <source>
        <dbReference type="ARBA" id="ARBA00023098"/>
    </source>
</evidence>
<dbReference type="GeneID" id="115924721"/>
<feature type="transmembrane region" description="Helical" evidence="19">
    <location>
        <begin position="219"/>
        <end position="241"/>
    </location>
</feature>
<evidence type="ECO:0000256" key="4">
    <source>
        <dbReference type="ARBA" id="ARBA00010323"/>
    </source>
</evidence>
<dbReference type="OMA" id="NTMEHYI"/>
<feature type="transmembrane region" description="Helical" evidence="19">
    <location>
        <begin position="354"/>
        <end position="383"/>
    </location>
</feature>
<feature type="transmembrane region" description="Helical" evidence="19">
    <location>
        <begin position="33"/>
        <end position="51"/>
    </location>
</feature>
<dbReference type="GO" id="GO:0047184">
    <property type="term" value="F:1-acylglycerophosphocholine O-acyltransferase activity"/>
    <property type="evidence" value="ECO:0000318"/>
    <property type="project" value="GO_Central"/>
</dbReference>
<accession>A0A7M7NYD7</accession>
<comment type="pathway">
    <text evidence="3">Lipid metabolism; phospholipid metabolism.</text>
</comment>
<dbReference type="PANTHER" id="PTHR13906">
    <property type="entry name" value="PORCUPINE"/>
    <property type="match status" value="1"/>
</dbReference>
<evidence type="ECO:0000256" key="14">
    <source>
        <dbReference type="ARBA" id="ARBA00023315"/>
    </source>
</evidence>
<evidence type="ECO:0000256" key="9">
    <source>
        <dbReference type="ARBA" id="ARBA00022989"/>
    </source>
</evidence>
<keyword evidence="21" id="KW-1185">Reference proteome</keyword>
<proteinExistence type="inferred from homology"/>
<dbReference type="InParanoid" id="A0A7M7NYD7"/>
<dbReference type="Pfam" id="PF03062">
    <property type="entry name" value="MBOAT"/>
    <property type="match status" value="1"/>
</dbReference>
<keyword evidence="6" id="KW-0808">Transferase</keyword>
<evidence type="ECO:0000256" key="3">
    <source>
        <dbReference type="ARBA" id="ARBA00005074"/>
    </source>
</evidence>
<dbReference type="RefSeq" id="XP_030843352.1">
    <property type="nucleotide sequence ID" value="XM_030987492.1"/>
</dbReference>
<evidence type="ECO:0000256" key="11">
    <source>
        <dbReference type="ARBA" id="ARBA00023136"/>
    </source>
</evidence>
<keyword evidence="11 19" id="KW-0472">Membrane</keyword>
<dbReference type="InterPro" id="IPR004299">
    <property type="entry name" value="MBOAT_fam"/>
</dbReference>
<keyword evidence="9 19" id="KW-1133">Transmembrane helix</keyword>
<dbReference type="EnsemblMetazoa" id="XM_030987492">
    <property type="protein sequence ID" value="XP_030843352"/>
    <property type="gene ID" value="LOC115924721"/>
</dbReference>
<reference evidence="21" key="1">
    <citation type="submission" date="2015-02" db="EMBL/GenBank/DDBJ databases">
        <title>Genome sequencing for Strongylocentrotus purpuratus.</title>
        <authorList>
            <person name="Murali S."/>
            <person name="Liu Y."/>
            <person name="Vee V."/>
            <person name="English A."/>
            <person name="Wang M."/>
            <person name="Skinner E."/>
            <person name="Han Y."/>
            <person name="Muzny D.M."/>
            <person name="Worley K.C."/>
            <person name="Gibbs R.A."/>
        </authorList>
    </citation>
    <scope>NUCLEOTIDE SEQUENCE</scope>
</reference>
<keyword evidence="5" id="KW-0444">Lipid biosynthesis</keyword>
<keyword evidence="10" id="KW-0443">Lipid metabolism</keyword>
<dbReference type="GO" id="GO:0030258">
    <property type="term" value="P:lipid modification"/>
    <property type="evidence" value="ECO:0000318"/>
    <property type="project" value="GO_Central"/>
</dbReference>
<dbReference type="InterPro" id="IPR049941">
    <property type="entry name" value="LPLAT_7/PORCN-like"/>
</dbReference>
<keyword evidence="14" id="KW-0012">Acyltransferase</keyword>
<keyword evidence="7 19" id="KW-0812">Transmembrane</keyword>
<evidence type="ECO:0000256" key="1">
    <source>
        <dbReference type="ARBA" id="ARBA00004141"/>
    </source>
</evidence>
<evidence type="ECO:0000313" key="20">
    <source>
        <dbReference type="EnsemblMetazoa" id="XP_030843352"/>
    </source>
</evidence>
<dbReference type="GO" id="GO:0036152">
    <property type="term" value="P:phosphatidylethanolamine acyl-chain remodeling"/>
    <property type="evidence" value="ECO:0000318"/>
    <property type="project" value="GO_Central"/>
</dbReference>
<evidence type="ECO:0000256" key="17">
    <source>
        <dbReference type="ARBA" id="ARBA00038923"/>
    </source>
</evidence>
<keyword evidence="13" id="KW-1208">Phospholipid metabolism</keyword>
<evidence type="ECO:0000256" key="2">
    <source>
        <dbReference type="ARBA" id="ARBA00004240"/>
    </source>
</evidence>
<protein>
    <recommendedName>
        <fullName evidence="18">Lysophospholipid acyltransferase 5</fullName>
        <ecNumber evidence="16">2.3.1.23</ecNumber>
        <ecNumber evidence="17">2.3.1.n6</ecNumber>
    </recommendedName>
</protein>
<feature type="transmembrane region" description="Helical" evidence="19">
    <location>
        <begin position="63"/>
        <end position="84"/>
    </location>
</feature>
<comment type="similarity">
    <text evidence="4">Belongs to the membrane-bound acyltransferase family.</text>
</comment>
<dbReference type="OrthoDB" id="5974730at2759"/>
<dbReference type="KEGG" id="spu:115924721"/>
<evidence type="ECO:0000256" key="7">
    <source>
        <dbReference type="ARBA" id="ARBA00022692"/>
    </source>
</evidence>